<comment type="function">
    <text evidence="4">Component of the small ribosomal subunit. The ribosome is a large ribonucleoprotein complex responsible for the synthesis of proteins in the cell. Required for pre-rRNA processing and maturation of 40S ribosomal subunits. Part of the small subunit (SSU) processome, first precursor of the small eukaryotic ribosomal subunit. During the assembly of the SSU processome in the nucleolus, many ribosome biogenesis factors, an RNA chaperone and ribosomal proteins associate with the nascent pre-rRNA and work in concert to generate RNA folding, modifications, rearrangements and cleavage as well as targeted degradation of pre-ribosomal RNA by the RNA exosome.</text>
</comment>
<keyword evidence="7" id="KW-1185">Reference proteome</keyword>
<comment type="similarity">
    <text evidence="1">Belongs to the eukaryotic ribosomal protein eS19 family.</text>
</comment>
<evidence type="ECO:0000256" key="3">
    <source>
        <dbReference type="ARBA" id="ARBA00023274"/>
    </source>
</evidence>
<dbReference type="GO" id="GO:0003735">
    <property type="term" value="F:structural constituent of ribosome"/>
    <property type="evidence" value="ECO:0007669"/>
    <property type="project" value="InterPro"/>
</dbReference>
<organism evidence="6 7">
    <name type="scientific">Nyctereutes procyonoides</name>
    <name type="common">Raccoon dog</name>
    <name type="synonym">Canis procyonoides</name>
    <dbReference type="NCBI Taxonomy" id="34880"/>
    <lineage>
        <taxon>Eukaryota</taxon>
        <taxon>Metazoa</taxon>
        <taxon>Chordata</taxon>
        <taxon>Craniata</taxon>
        <taxon>Vertebrata</taxon>
        <taxon>Euteleostomi</taxon>
        <taxon>Mammalia</taxon>
        <taxon>Eutheria</taxon>
        <taxon>Laurasiatheria</taxon>
        <taxon>Carnivora</taxon>
        <taxon>Caniformia</taxon>
        <taxon>Canidae</taxon>
        <taxon>Nyctereutes</taxon>
    </lineage>
</organism>
<keyword evidence="2" id="KW-0689">Ribosomal protein</keyword>
<evidence type="ECO:0000256" key="1">
    <source>
        <dbReference type="ARBA" id="ARBA00010014"/>
    </source>
</evidence>
<evidence type="ECO:0000256" key="5">
    <source>
        <dbReference type="ARBA" id="ARBA00046747"/>
    </source>
</evidence>
<dbReference type="Gene3D" id="1.10.10.10">
    <property type="entry name" value="Winged helix-like DNA-binding domain superfamily/Winged helix DNA-binding domain"/>
    <property type="match status" value="1"/>
</dbReference>
<dbReference type="Proteomes" id="UP000645828">
    <property type="component" value="Unassembled WGS sequence"/>
</dbReference>
<dbReference type="AlphaFoldDB" id="A0A811YFA6"/>
<dbReference type="GO" id="GO:0000028">
    <property type="term" value="P:ribosomal small subunit assembly"/>
    <property type="evidence" value="ECO:0007669"/>
    <property type="project" value="TreeGrafter"/>
</dbReference>
<dbReference type="GO" id="GO:0003723">
    <property type="term" value="F:RNA binding"/>
    <property type="evidence" value="ECO:0007669"/>
    <property type="project" value="TreeGrafter"/>
</dbReference>
<evidence type="ECO:0000313" key="7">
    <source>
        <dbReference type="Proteomes" id="UP000645828"/>
    </source>
</evidence>
<dbReference type="SMART" id="SM01413">
    <property type="entry name" value="Ribosomal_S19e"/>
    <property type="match status" value="1"/>
</dbReference>
<evidence type="ECO:0000256" key="4">
    <source>
        <dbReference type="ARBA" id="ARBA00045524"/>
    </source>
</evidence>
<comment type="subunit">
    <text evidence="5">Component of the small ribosomal subunit. Part of the small subunit (SSU) processome, composed of more than 70 proteins and the RNA chaperone small nucleolar RNA (snoRNA) U3. Interacts with RPS19BP1; the interaction is direct and mediates the integration of RPS19 in state post-A1. Interacts with RPS19BP1.</text>
</comment>
<gene>
    <name evidence="6" type="ORF">NYPRO_LOCUS8976</name>
</gene>
<dbReference type="InterPro" id="IPR036390">
    <property type="entry name" value="WH_DNA-bd_sf"/>
</dbReference>
<dbReference type="GO" id="GO:0022627">
    <property type="term" value="C:cytosolic small ribosomal subunit"/>
    <property type="evidence" value="ECO:0007669"/>
    <property type="project" value="TreeGrafter"/>
</dbReference>
<sequence>MAGVTIKDMNQQEFISALAVFLKSEKLKVPKWVGGGHHSIKRLLAPCDENWFYTWAALTAWHLYLQGSTGVSSMTKIYVGCQRNGVMPSHLSRGSRGVAHRSCTPCEGLKTMEKDQDGAVD</sequence>
<dbReference type="SUPFAM" id="SSF46785">
    <property type="entry name" value="Winged helix' DNA-binding domain"/>
    <property type="match status" value="1"/>
</dbReference>
<comment type="caution">
    <text evidence="6">The sequence shown here is derived from an EMBL/GenBank/DDBJ whole genome shotgun (WGS) entry which is preliminary data.</text>
</comment>
<accession>A0A811YFA6</accession>
<dbReference type="EMBL" id="CAJHUB010000676">
    <property type="protein sequence ID" value="CAD7676181.1"/>
    <property type="molecule type" value="Genomic_DNA"/>
</dbReference>
<proteinExistence type="inferred from homology"/>
<dbReference type="PANTHER" id="PTHR11710">
    <property type="entry name" value="40S RIBOSOMAL PROTEIN S19"/>
    <property type="match status" value="1"/>
</dbReference>
<dbReference type="Pfam" id="PF01090">
    <property type="entry name" value="Ribosomal_S19e"/>
    <property type="match status" value="1"/>
</dbReference>
<evidence type="ECO:0000313" key="6">
    <source>
        <dbReference type="EMBL" id="CAD7676181.1"/>
    </source>
</evidence>
<dbReference type="PANTHER" id="PTHR11710:SF0">
    <property type="entry name" value="40S RIBOSOMAL PROTEIN S19"/>
    <property type="match status" value="1"/>
</dbReference>
<dbReference type="InterPro" id="IPR001266">
    <property type="entry name" value="Ribosomal_eS19"/>
</dbReference>
<name>A0A811YFA6_NYCPR</name>
<dbReference type="GO" id="GO:0006412">
    <property type="term" value="P:translation"/>
    <property type="evidence" value="ECO:0007669"/>
    <property type="project" value="InterPro"/>
</dbReference>
<keyword evidence="3" id="KW-0687">Ribonucleoprotein</keyword>
<evidence type="ECO:0000256" key="2">
    <source>
        <dbReference type="ARBA" id="ARBA00022980"/>
    </source>
</evidence>
<dbReference type="InterPro" id="IPR036388">
    <property type="entry name" value="WH-like_DNA-bd_sf"/>
</dbReference>
<reference evidence="6" key="1">
    <citation type="submission" date="2020-12" db="EMBL/GenBank/DDBJ databases">
        <authorList>
            <consortium name="Molecular Ecology Group"/>
        </authorList>
    </citation>
    <scope>NUCLEOTIDE SEQUENCE</scope>
    <source>
        <strain evidence="6">TBG_1078</strain>
    </source>
</reference>
<protein>
    <submittedName>
        <fullName evidence="6">(raccoon dog) hypothetical protein</fullName>
    </submittedName>
</protein>